<organism evidence="2 3">
    <name type="scientific">Kordia aestuariivivens</name>
    <dbReference type="NCBI Taxonomy" id="2759037"/>
    <lineage>
        <taxon>Bacteria</taxon>
        <taxon>Pseudomonadati</taxon>
        <taxon>Bacteroidota</taxon>
        <taxon>Flavobacteriia</taxon>
        <taxon>Flavobacteriales</taxon>
        <taxon>Flavobacteriaceae</taxon>
        <taxon>Kordia</taxon>
    </lineage>
</organism>
<dbReference type="InterPro" id="IPR050765">
    <property type="entry name" value="Riboflavin_Biosynth_HTPR"/>
</dbReference>
<dbReference type="RefSeq" id="WP_187564728.1">
    <property type="nucleotide sequence ID" value="NZ_JACGWS010000025.1"/>
</dbReference>
<comment type="caution">
    <text evidence="2">The sequence shown here is derived from an EMBL/GenBank/DDBJ whole genome shotgun (WGS) entry which is preliminary data.</text>
</comment>
<feature type="domain" description="Bacterial bifunctional deaminase-reductase C-terminal" evidence="1">
    <location>
        <begin position="2"/>
        <end position="169"/>
    </location>
</feature>
<keyword evidence="3" id="KW-1185">Reference proteome</keyword>
<dbReference type="Gene3D" id="3.40.430.10">
    <property type="entry name" value="Dihydrofolate Reductase, subunit A"/>
    <property type="match status" value="1"/>
</dbReference>
<dbReference type="EMBL" id="JACGWS010000025">
    <property type="protein sequence ID" value="MBC8757686.1"/>
    <property type="molecule type" value="Genomic_DNA"/>
</dbReference>
<reference evidence="2 3" key="1">
    <citation type="submission" date="2020-07" db="EMBL/GenBank/DDBJ databases">
        <title>Description of Kordia aestuariivivens sp. nov., isolated from a tidal flat.</title>
        <authorList>
            <person name="Park S."/>
            <person name="Yoon J.-H."/>
        </authorList>
    </citation>
    <scope>NUCLEOTIDE SEQUENCE [LARGE SCALE GENOMIC DNA]</scope>
    <source>
        <strain evidence="2 3">YSTF-M3</strain>
    </source>
</reference>
<dbReference type="SUPFAM" id="SSF53597">
    <property type="entry name" value="Dihydrofolate reductase-like"/>
    <property type="match status" value="1"/>
</dbReference>
<evidence type="ECO:0000313" key="3">
    <source>
        <dbReference type="Proteomes" id="UP000619238"/>
    </source>
</evidence>
<proteinExistence type="predicted"/>
<dbReference type="Proteomes" id="UP000619238">
    <property type="component" value="Unassembled WGS sequence"/>
</dbReference>
<evidence type="ECO:0000259" key="1">
    <source>
        <dbReference type="Pfam" id="PF01872"/>
    </source>
</evidence>
<gene>
    <name evidence="2" type="ORF">H2O64_23665</name>
</gene>
<dbReference type="InterPro" id="IPR024072">
    <property type="entry name" value="DHFR-like_dom_sf"/>
</dbReference>
<name>A0ABR7QH55_9FLAO</name>
<dbReference type="InterPro" id="IPR002734">
    <property type="entry name" value="RibDG_C"/>
</dbReference>
<evidence type="ECO:0000313" key="2">
    <source>
        <dbReference type="EMBL" id="MBC8757686.1"/>
    </source>
</evidence>
<protein>
    <submittedName>
        <fullName evidence="2">Dihydrofolate reductase</fullName>
    </submittedName>
</protein>
<sequence length="177" mass="20161">MRKLILHIAISLDGKIARLNGDVDWLDAIPHKEGVDYGFYEMYNSIDTTIQGNKTYQKVLSWDVPFPYKDKENYVFTTNSELKNNEDVSFIAKDHIQFVKDLKQKNGKDIWLIGGGQINALLLKANLIDELQIFIMPIVIPEGIPLFGELSYDQQFELSATESYESGVVGLVYKPRA</sequence>
<dbReference type="PANTHER" id="PTHR38011">
    <property type="entry name" value="DIHYDROFOLATE REDUCTASE FAMILY PROTEIN (AFU_ORTHOLOGUE AFUA_8G06820)"/>
    <property type="match status" value="1"/>
</dbReference>
<dbReference type="Pfam" id="PF01872">
    <property type="entry name" value="RibD_C"/>
    <property type="match status" value="1"/>
</dbReference>
<dbReference type="PANTHER" id="PTHR38011:SF11">
    <property type="entry name" value="2,5-DIAMINO-6-RIBOSYLAMINO-4(3H)-PYRIMIDINONE 5'-PHOSPHATE REDUCTASE"/>
    <property type="match status" value="1"/>
</dbReference>
<accession>A0ABR7QH55</accession>